<dbReference type="InterPro" id="IPR036811">
    <property type="entry name" value="Ubol_cytC_Rdtase_hinge_dom_sf"/>
</dbReference>
<sequence>MLQVLFCFNFRADEEPVDPKQYLEDACKPKCVRPLRAYQVFKIALVSSAETSFRPQVALKLFDKLK</sequence>
<evidence type="ECO:0000313" key="1">
    <source>
        <dbReference type="EMBL" id="RRT85608.1"/>
    </source>
</evidence>
<reference evidence="1 2" key="1">
    <citation type="journal article" date="2014" name="Agronomy (Basel)">
        <title>A Draft Genome Sequence for Ensete ventricosum, the Drought-Tolerant Tree Against Hunger.</title>
        <authorList>
            <person name="Harrison J."/>
            <person name="Moore K.A."/>
            <person name="Paszkiewicz K."/>
            <person name="Jones T."/>
            <person name="Grant M."/>
            <person name="Ambacheew D."/>
            <person name="Muzemil S."/>
            <person name="Studholme D.J."/>
        </authorList>
    </citation>
    <scope>NUCLEOTIDE SEQUENCE [LARGE SCALE GENOMIC DNA]</scope>
</reference>
<dbReference type="AlphaFoldDB" id="A0A427BAX3"/>
<dbReference type="Proteomes" id="UP000287651">
    <property type="component" value="Unassembled WGS sequence"/>
</dbReference>
<name>A0A427BAX3_ENSVE</name>
<organism evidence="1 2">
    <name type="scientific">Ensete ventricosum</name>
    <name type="common">Abyssinian banana</name>
    <name type="synonym">Musa ensete</name>
    <dbReference type="NCBI Taxonomy" id="4639"/>
    <lineage>
        <taxon>Eukaryota</taxon>
        <taxon>Viridiplantae</taxon>
        <taxon>Streptophyta</taxon>
        <taxon>Embryophyta</taxon>
        <taxon>Tracheophyta</taxon>
        <taxon>Spermatophyta</taxon>
        <taxon>Magnoliopsida</taxon>
        <taxon>Liliopsida</taxon>
        <taxon>Zingiberales</taxon>
        <taxon>Musaceae</taxon>
        <taxon>Ensete</taxon>
    </lineage>
</organism>
<accession>A0A427BAX3</accession>
<gene>
    <name evidence="1" type="ORF">B296_00008430</name>
</gene>
<protein>
    <submittedName>
        <fullName evidence="1">Uncharacterized protein</fullName>
    </submittedName>
</protein>
<dbReference type="SUPFAM" id="SSF81531">
    <property type="entry name" value="Non-heme 11 kDa protein of cytochrome bc1 complex (Ubiquinol-cytochrome c reductase)"/>
    <property type="match status" value="1"/>
</dbReference>
<dbReference type="EMBL" id="AMZH03000088">
    <property type="protein sequence ID" value="RRT85608.1"/>
    <property type="molecule type" value="Genomic_DNA"/>
</dbReference>
<evidence type="ECO:0000313" key="2">
    <source>
        <dbReference type="Proteomes" id="UP000287651"/>
    </source>
</evidence>
<comment type="caution">
    <text evidence="1">The sequence shown here is derived from an EMBL/GenBank/DDBJ whole genome shotgun (WGS) entry which is preliminary data.</text>
</comment>
<proteinExistence type="predicted"/>